<evidence type="ECO:0000259" key="9">
    <source>
        <dbReference type="PROSITE" id="PS51057"/>
    </source>
</evidence>
<dbReference type="PRINTS" id="PR00027">
    <property type="entry name" value="PAIREDBOX"/>
</dbReference>
<feature type="domain" description="Paired" evidence="9">
    <location>
        <begin position="186"/>
        <end position="312"/>
    </location>
</feature>
<accession>A0AAN8JK95</accession>
<gene>
    <name evidence="10" type="ORF">SNE40_013937</name>
</gene>
<keyword evidence="7" id="KW-0539">Nucleus</keyword>
<evidence type="ECO:0000256" key="2">
    <source>
        <dbReference type="ARBA" id="ARBA00022473"/>
    </source>
</evidence>
<dbReference type="InterPro" id="IPR001523">
    <property type="entry name" value="Paired_dom"/>
</dbReference>
<sequence length="969" mass="105478">MQIKQETCQQTNENKGSNSDSEKTEVSKSQHEEKGEQEDVTKETTSSINDENESWSVQEEKKTESDNNDKLSSEDASAVAALNQNNGNVEITAPLVIPQPYFHFLQQQMLQTHLLQQQSMLNAIDITNRLNETNQEGSITNQQTTERKLGDTGSDDSYDYDEGPLTDEDLDDSKRQVDAAGNTGTASRNINQYGRQFTNGRPLPEHLRVQILQLALQGIRPCEISRQLQVSHGCVSKILNRYRKTGSINPGQIGGSKPKVTTPDVVSRVRQYKIENPQMFAWEIRQKLIQDGICTEKNIPSISSINRIIRDKAITNRRGLEYINSLTEHDEMSFSEDITMDSETVHRMMSQISPSSSFTSTVDPTIILDTPKGSNSPATKPISVSVSSSTSSPDTSTKTSPIVSSTNSSICIAHDGNMDKAILLPIAHSSPKISDKSDKTEELVASKTSPKGKAESSRPTLDAVINQLALAQSSSALKDNGVATKILKTEQVCDDALKGAHSVNTKCMSVSSSPTMIENNVTQSPTNFSLIMSQMSPKLNSAVNHVKSDKKAEGRISSQKPTAHTPLRGSSQSPRTPINGGVYPTMPFNYDKFPNSGSFYDYNLPDRGLSQVPLAPRFPAMSAQGMIMGYFPMAQGVKIPTLPVISTQSTPDSGAGTPLDLSSSPKEITKPKATLSPVKQQKEKPKSTAVSIPLVEPQKPKYERNMLLFGESELEIISVGKNKWIIRNENEMCDLVLTQKTSPSVKSVDESGLFKPGSNMESCSVSSLLKSGCEDSLKGAINEINQTIKRCDGSVVKWRSDDQVVLSSNDQVVISSGLTVKVPDLVEKVSNKVSETQRNSSSCENRTILLHEGDDQLSPSSLLQKRSAETCTTATDIQASKIPKLSDSGIIVHPVSPLNQTQPLAVAGRMDLLSQHLQLSQSTTRSSSSPLFNLMASPTATALVAPNESSSTSSNQNCPVLQKMLKNAQ</sequence>
<evidence type="ECO:0000256" key="5">
    <source>
        <dbReference type="ARBA" id="ARBA00023125"/>
    </source>
</evidence>
<feature type="compositionally biased region" description="Basic and acidic residues" evidence="8">
    <location>
        <begin position="433"/>
        <end position="444"/>
    </location>
</feature>
<dbReference type="GO" id="GO:0000978">
    <property type="term" value="F:RNA polymerase II cis-regulatory region sequence-specific DNA binding"/>
    <property type="evidence" value="ECO:0007669"/>
    <property type="project" value="TreeGrafter"/>
</dbReference>
<name>A0AAN8JK95_PATCE</name>
<protein>
    <recommendedName>
        <fullName evidence="9">Paired domain-containing protein</fullName>
    </recommendedName>
</protein>
<dbReference type="InterPro" id="IPR009057">
    <property type="entry name" value="Homeodomain-like_sf"/>
</dbReference>
<dbReference type="SMART" id="SM00351">
    <property type="entry name" value="PAX"/>
    <property type="match status" value="1"/>
</dbReference>
<feature type="compositionally biased region" description="Polar residues" evidence="8">
    <location>
        <begin position="43"/>
        <end position="57"/>
    </location>
</feature>
<dbReference type="Proteomes" id="UP001347796">
    <property type="component" value="Unassembled WGS sequence"/>
</dbReference>
<evidence type="ECO:0000256" key="4">
    <source>
        <dbReference type="ARBA" id="ARBA00023015"/>
    </source>
</evidence>
<keyword evidence="6" id="KW-0804">Transcription</keyword>
<feature type="region of interest" description="Disordered" evidence="8">
    <location>
        <begin position="431"/>
        <end position="459"/>
    </location>
</feature>
<feature type="region of interest" description="Disordered" evidence="8">
    <location>
        <begin position="352"/>
        <end position="404"/>
    </location>
</feature>
<reference evidence="10 11" key="1">
    <citation type="submission" date="2024-01" db="EMBL/GenBank/DDBJ databases">
        <title>The genome of the rayed Mediterranean limpet Patella caerulea (Linnaeus, 1758).</title>
        <authorList>
            <person name="Anh-Thu Weber A."/>
            <person name="Halstead-Nussloch G."/>
        </authorList>
    </citation>
    <scope>NUCLEOTIDE SEQUENCE [LARGE SCALE GENOMIC DNA]</scope>
    <source>
        <strain evidence="10">AATW-2023a</strain>
        <tissue evidence="10">Whole specimen</tissue>
    </source>
</reference>
<feature type="region of interest" description="Disordered" evidence="8">
    <location>
        <begin position="648"/>
        <end position="689"/>
    </location>
</feature>
<feature type="region of interest" description="Disordered" evidence="8">
    <location>
        <begin position="133"/>
        <end position="191"/>
    </location>
</feature>
<feature type="compositionally biased region" description="Polar residues" evidence="8">
    <location>
        <begin position="556"/>
        <end position="576"/>
    </location>
</feature>
<dbReference type="SUPFAM" id="SSF46689">
    <property type="entry name" value="Homeodomain-like"/>
    <property type="match status" value="1"/>
</dbReference>
<evidence type="ECO:0000256" key="7">
    <source>
        <dbReference type="ARBA" id="ARBA00023242"/>
    </source>
</evidence>
<dbReference type="InterPro" id="IPR043565">
    <property type="entry name" value="PAX_fam"/>
</dbReference>
<comment type="caution">
    <text evidence="10">The sequence shown here is derived from an EMBL/GenBank/DDBJ whole genome shotgun (WGS) entry which is preliminary data.</text>
</comment>
<dbReference type="AlphaFoldDB" id="A0AAN8JK95"/>
<feature type="region of interest" description="Disordered" evidence="8">
    <location>
        <begin position="546"/>
        <end position="578"/>
    </location>
</feature>
<dbReference type="Gene3D" id="1.10.10.10">
    <property type="entry name" value="Winged helix-like DNA-binding domain superfamily/Winged helix DNA-binding domain"/>
    <property type="match status" value="2"/>
</dbReference>
<dbReference type="InterPro" id="IPR043182">
    <property type="entry name" value="PAIRED_DNA-bd_dom"/>
</dbReference>
<evidence type="ECO:0000256" key="1">
    <source>
        <dbReference type="ARBA" id="ARBA00004123"/>
    </source>
</evidence>
<dbReference type="Pfam" id="PF00292">
    <property type="entry name" value="PAX"/>
    <property type="match status" value="1"/>
</dbReference>
<keyword evidence="11" id="KW-1185">Reference proteome</keyword>
<keyword evidence="3" id="KW-0563">Paired box</keyword>
<proteinExistence type="predicted"/>
<evidence type="ECO:0000256" key="8">
    <source>
        <dbReference type="SAM" id="MobiDB-lite"/>
    </source>
</evidence>
<evidence type="ECO:0000313" key="10">
    <source>
        <dbReference type="EMBL" id="KAK6175478.1"/>
    </source>
</evidence>
<feature type="compositionally biased region" description="Basic and acidic residues" evidence="8">
    <location>
        <begin position="58"/>
        <end position="73"/>
    </location>
</feature>
<keyword evidence="5" id="KW-0238">DNA-binding</keyword>
<feature type="compositionally biased region" description="Polar residues" evidence="8">
    <location>
        <begin position="133"/>
        <end position="144"/>
    </location>
</feature>
<keyword evidence="4" id="KW-0805">Transcription regulation</keyword>
<dbReference type="GO" id="GO:0000981">
    <property type="term" value="F:DNA-binding transcription factor activity, RNA polymerase II-specific"/>
    <property type="evidence" value="ECO:0007669"/>
    <property type="project" value="TreeGrafter"/>
</dbReference>
<feature type="compositionally biased region" description="Acidic residues" evidence="8">
    <location>
        <begin position="153"/>
        <end position="171"/>
    </location>
</feature>
<dbReference type="PANTHER" id="PTHR45636">
    <property type="entry name" value="PAIRED BOX PROTEIN PAX-6-RELATED-RELATED"/>
    <property type="match status" value="1"/>
</dbReference>
<keyword evidence="2" id="KW-0217">Developmental protein</keyword>
<dbReference type="InterPro" id="IPR036388">
    <property type="entry name" value="WH-like_DNA-bd_sf"/>
</dbReference>
<dbReference type="PANTHER" id="PTHR45636:SF52">
    <property type="entry name" value="PAIRED DOMAIN-CONTAINING PROTEIN"/>
    <property type="match status" value="1"/>
</dbReference>
<feature type="compositionally biased region" description="Basic and acidic residues" evidence="8">
    <location>
        <begin position="20"/>
        <end position="42"/>
    </location>
</feature>
<comment type="subcellular location">
    <subcellularLocation>
        <location evidence="1">Nucleus</location>
    </subcellularLocation>
</comment>
<dbReference type="PROSITE" id="PS51057">
    <property type="entry name" value="PAIRED_2"/>
    <property type="match status" value="1"/>
</dbReference>
<feature type="compositionally biased region" description="Polar residues" evidence="8">
    <location>
        <begin position="182"/>
        <end position="191"/>
    </location>
</feature>
<evidence type="ECO:0000313" key="11">
    <source>
        <dbReference type="Proteomes" id="UP001347796"/>
    </source>
</evidence>
<feature type="compositionally biased region" description="Polar residues" evidence="8">
    <location>
        <begin position="1"/>
        <end position="19"/>
    </location>
</feature>
<dbReference type="PROSITE" id="PS00034">
    <property type="entry name" value="PAIRED_1"/>
    <property type="match status" value="1"/>
</dbReference>
<dbReference type="EMBL" id="JAZGQO010000010">
    <property type="protein sequence ID" value="KAK6175478.1"/>
    <property type="molecule type" value="Genomic_DNA"/>
</dbReference>
<feature type="compositionally biased region" description="Low complexity" evidence="8">
    <location>
        <begin position="379"/>
        <end position="402"/>
    </location>
</feature>
<organism evidence="10 11">
    <name type="scientific">Patella caerulea</name>
    <name type="common">Rayed Mediterranean limpet</name>
    <dbReference type="NCBI Taxonomy" id="87958"/>
    <lineage>
        <taxon>Eukaryota</taxon>
        <taxon>Metazoa</taxon>
        <taxon>Spiralia</taxon>
        <taxon>Lophotrochozoa</taxon>
        <taxon>Mollusca</taxon>
        <taxon>Gastropoda</taxon>
        <taxon>Patellogastropoda</taxon>
        <taxon>Patelloidea</taxon>
        <taxon>Patellidae</taxon>
        <taxon>Patella</taxon>
    </lineage>
</organism>
<dbReference type="FunFam" id="1.10.10.10:FF:000003">
    <property type="entry name" value="Paired box protein Pax-6"/>
    <property type="match status" value="1"/>
</dbReference>
<evidence type="ECO:0000256" key="3">
    <source>
        <dbReference type="ARBA" id="ARBA00022724"/>
    </source>
</evidence>
<dbReference type="GO" id="GO:0005634">
    <property type="term" value="C:nucleus"/>
    <property type="evidence" value="ECO:0007669"/>
    <property type="project" value="UniProtKB-SubCell"/>
</dbReference>
<feature type="region of interest" description="Disordered" evidence="8">
    <location>
        <begin position="1"/>
        <end position="75"/>
    </location>
</feature>
<evidence type="ECO:0000256" key="6">
    <source>
        <dbReference type="ARBA" id="ARBA00023163"/>
    </source>
</evidence>